<dbReference type="Proteomes" id="UP001218188">
    <property type="component" value="Unassembled WGS sequence"/>
</dbReference>
<organism evidence="1 2">
    <name type="scientific">Mycena alexandri</name>
    <dbReference type="NCBI Taxonomy" id="1745969"/>
    <lineage>
        <taxon>Eukaryota</taxon>
        <taxon>Fungi</taxon>
        <taxon>Dikarya</taxon>
        <taxon>Basidiomycota</taxon>
        <taxon>Agaricomycotina</taxon>
        <taxon>Agaricomycetes</taxon>
        <taxon>Agaricomycetidae</taxon>
        <taxon>Agaricales</taxon>
        <taxon>Marasmiineae</taxon>
        <taxon>Mycenaceae</taxon>
        <taxon>Mycena</taxon>
    </lineage>
</organism>
<sequence>MNAAGGGSGQQREMRADSEEHVLIGVLETVEDALGVAREKGDKDGEGTGHVDAEEGANLANARAVLGELGDENLICSAKPLQPKINLFELRTRLEHSWNLGVKGDPKISYVQFMFEQIPKVVLNRTHVWKPCFGPKNLSTPGVFVCGEGAVGEISERNSSSTVHVGMLLFSVPRPVIPSLPSTSSHIHGKHADERLLSTATALTDGFARIRQQVTRVLIRAPDRDGGAVGGVCGFA</sequence>
<comment type="caution">
    <text evidence="1">The sequence shown here is derived from an EMBL/GenBank/DDBJ whole genome shotgun (WGS) entry which is preliminary data.</text>
</comment>
<proteinExistence type="predicted"/>
<evidence type="ECO:0000313" key="1">
    <source>
        <dbReference type="EMBL" id="KAJ7026079.1"/>
    </source>
</evidence>
<protein>
    <submittedName>
        <fullName evidence="1">Uncharacterized protein</fullName>
    </submittedName>
</protein>
<accession>A0AAD6WYX3</accession>
<gene>
    <name evidence="1" type="ORF">C8F04DRAFT_1190885</name>
</gene>
<keyword evidence="2" id="KW-1185">Reference proteome</keyword>
<dbReference type="AlphaFoldDB" id="A0AAD6WYX3"/>
<evidence type="ECO:0000313" key="2">
    <source>
        <dbReference type="Proteomes" id="UP001218188"/>
    </source>
</evidence>
<reference evidence="1" key="1">
    <citation type="submission" date="2023-03" db="EMBL/GenBank/DDBJ databases">
        <title>Massive genome expansion in bonnet fungi (Mycena s.s.) driven by repeated elements and novel gene families across ecological guilds.</title>
        <authorList>
            <consortium name="Lawrence Berkeley National Laboratory"/>
            <person name="Harder C.B."/>
            <person name="Miyauchi S."/>
            <person name="Viragh M."/>
            <person name="Kuo A."/>
            <person name="Thoen E."/>
            <person name="Andreopoulos B."/>
            <person name="Lu D."/>
            <person name="Skrede I."/>
            <person name="Drula E."/>
            <person name="Henrissat B."/>
            <person name="Morin E."/>
            <person name="Kohler A."/>
            <person name="Barry K."/>
            <person name="LaButti K."/>
            <person name="Morin E."/>
            <person name="Salamov A."/>
            <person name="Lipzen A."/>
            <person name="Mereny Z."/>
            <person name="Hegedus B."/>
            <person name="Baldrian P."/>
            <person name="Stursova M."/>
            <person name="Weitz H."/>
            <person name="Taylor A."/>
            <person name="Grigoriev I.V."/>
            <person name="Nagy L.G."/>
            <person name="Martin F."/>
            <person name="Kauserud H."/>
        </authorList>
    </citation>
    <scope>NUCLEOTIDE SEQUENCE</scope>
    <source>
        <strain evidence="1">CBHHK200</strain>
    </source>
</reference>
<name>A0AAD6WYX3_9AGAR</name>
<dbReference type="EMBL" id="JARJCM010000144">
    <property type="protein sequence ID" value="KAJ7026079.1"/>
    <property type="molecule type" value="Genomic_DNA"/>
</dbReference>